<accession>A0ABY3TQ51</accession>
<organism evidence="1 2">
    <name type="scientific">Mycolicibacterium crocinum</name>
    <dbReference type="NCBI Taxonomy" id="388459"/>
    <lineage>
        <taxon>Bacteria</taxon>
        <taxon>Bacillati</taxon>
        <taxon>Actinomycetota</taxon>
        <taxon>Actinomycetes</taxon>
        <taxon>Mycobacteriales</taxon>
        <taxon>Mycobacteriaceae</taxon>
        <taxon>Mycolicibacterium</taxon>
    </lineage>
</organism>
<dbReference type="Proteomes" id="UP001055337">
    <property type="component" value="Chromosome"/>
</dbReference>
<evidence type="ECO:0000313" key="1">
    <source>
        <dbReference type="EMBL" id="ULN43423.1"/>
    </source>
</evidence>
<name>A0ABY3TQ51_9MYCO</name>
<dbReference type="RefSeq" id="WP_240179664.1">
    <property type="nucleotide sequence ID" value="NZ_CP092362.2"/>
</dbReference>
<gene>
    <name evidence="1" type="ORF">MI149_10340</name>
</gene>
<keyword evidence="2" id="KW-1185">Reference proteome</keyword>
<proteinExistence type="predicted"/>
<sequence>MRGCWTGAAATVVVAFVEVDVLVVVSVGVVSALPPQPAADTIATPITMPHALLRITPCLPQRTGRVLVFAP</sequence>
<evidence type="ECO:0008006" key="3">
    <source>
        <dbReference type="Google" id="ProtNLM"/>
    </source>
</evidence>
<dbReference type="EMBL" id="CP092362">
    <property type="protein sequence ID" value="ULN43423.1"/>
    <property type="molecule type" value="Genomic_DNA"/>
</dbReference>
<evidence type="ECO:0000313" key="2">
    <source>
        <dbReference type="Proteomes" id="UP001055337"/>
    </source>
</evidence>
<reference evidence="1" key="1">
    <citation type="submission" date="2022-08" db="EMBL/GenBank/DDBJ databases">
        <title>Whole genome sequencing of non-tuberculosis mycobacteria type-strains.</title>
        <authorList>
            <person name="Igarashi Y."/>
            <person name="Osugi A."/>
            <person name="Mitarai S."/>
        </authorList>
    </citation>
    <scope>NUCLEOTIDE SEQUENCE</scope>
    <source>
        <strain evidence="1">JCM 16369</strain>
    </source>
</reference>
<protein>
    <recommendedName>
        <fullName evidence="3">Secreted peptide</fullName>
    </recommendedName>
</protein>